<accession>A0A2U3IC62</accession>
<dbReference type="Proteomes" id="UP000238169">
    <property type="component" value="Unassembled WGS sequence"/>
</dbReference>
<keyword evidence="2" id="KW-1185">Reference proteome</keyword>
<evidence type="ECO:0000313" key="2">
    <source>
        <dbReference type="Proteomes" id="UP000238169"/>
    </source>
</evidence>
<name>A0A2U3IC62_9BURK</name>
<organism evidence="1 2">
    <name type="scientific">Caballeronia novacaledonica</name>
    <dbReference type="NCBI Taxonomy" id="1544861"/>
    <lineage>
        <taxon>Bacteria</taxon>
        <taxon>Pseudomonadati</taxon>
        <taxon>Pseudomonadota</taxon>
        <taxon>Betaproteobacteria</taxon>
        <taxon>Burkholderiales</taxon>
        <taxon>Burkholderiaceae</taxon>
        <taxon>Caballeronia</taxon>
    </lineage>
</organism>
<dbReference type="Pfam" id="PF18143">
    <property type="entry name" value="HAD_SAK_2"/>
    <property type="match status" value="1"/>
</dbReference>
<reference evidence="2" key="1">
    <citation type="submission" date="2018-01" db="EMBL/GenBank/DDBJ databases">
        <authorList>
            <person name="Peeters C."/>
        </authorList>
    </citation>
    <scope>NUCLEOTIDE SEQUENCE [LARGE SCALE GENOMIC DNA]</scope>
</reference>
<protein>
    <submittedName>
        <fullName evidence="1">Uncharacterized protein</fullName>
    </submittedName>
</protein>
<gene>
    <name evidence="1" type="ORF">NOV72_05003</name>
</gene>
<dbReference type="AlphaFoldDB" id="A0A2U3IC62"/>
<sequence length="188" mass="21052">MSNNSPSSFGPSFDAPAPRHMGGNVLYLDFDGVLQPSEVYWIRGIGPCLMNCPGHKLFENRTLLEHELDPYPGVRIVLSTSWVVRYRGRVPRLAANLGPSLAKRVIGATFHSQMDPFEFQQAARGQQVWADVVRRKPNSWLALDDDDTGWPSWCRSRLVLTDPMLGIASPTALAELRLRLQAMHSRSP</sequence>
<proteinExistence type="predicted"/>
<dbReference type="EMBL" id="OGTP01000023">
    <property type="protein sequence ID" value="SPB17800.1"/>
    <property type="molecule type" value="Genomic_DNA"/>
</dbReference>
<evidence type="ECO:0000313" key="1">
    <source>
        <dbReference type="EMBL" id="SPB17800.1"/>
    </source>
</evidence>